<feature type="region of interest" description="Disordered" evidence="1">
    <location>
        <begin position="553"/>
        <end position="590"/>
    </location>
</feature>
<dbReference type="InterPro" id="IPR007844">
    <property type="entry name" value="AsmA"/>
</dbReference>
<organism evidence="3 4">
    <name type="scientific">Nitratidesulfovibrio liaohensis</name>
    <dbReference type="NCBI Taxonomy" id="2604158"/>
    <lineage>
        <taxon>Bacteria</taxon>
        <taxon>Pseudomonadati</taxon>
        <taxon>Thermodesulfobacteriota</taxon>
        <taxon>Desulfovibrionia</taxon>
        <taxon>Desulfovibrionales</taxon>
        <taxon>Desulfovibrionaceae</taxon>
        <taxon>Nitratidesulfovibrio</taxon>
    </lineage>
</organism>
<keyword evidence="4" id="KW-1185">Reference proteome</keyword>
<gene>
    <name evidence="3" type="ORF">KPS_000313</name>
</gene>
<evidence type="ECO:0000313" key="3">
    <source>
        <dbReference type="EMBL" id="WMW65800.1"/>
    </source>
</evidence>
<feature type="compositionally biased region" description="Polar residues" evidence="1">
    <location>
        <begin position="1226"/>
        <end position="1241"/>
    </location>
</feature>
<dbReference type="EMBL" id="CP133659">
    <property type="protein sequence ID" value="WMW65800.1"/>
    <property type="molecule type" value="Genomic_DNA"/>
</dbReference>
<protein>
    <submittedName>
        <fullName evidence="3">AsmA family protein</fullName>
    </submittedName>
</protein>
<dbReference type="InterPro" id="IPR052894">
    <property type="entry name" value="AsmA-related"/>
</dbReference>
<evidence type="ECO:0000259" key="2">
    <source>
        <dbReference type="Pfam" id="PF05170"/>
    </source>
</evidence>
<evidence type="ECO:0000256" key="1">
    <source>
        <dbReference type="SAM" id="MobiDB-lite"/>
    </source>
</evidence>
<feature type="region of interest" description="Disordered" evidence="1">
    <location>
        <begin position="138"/>
        <end position="210"/>
    </location>
</feature>
<dbReference type="RefSeq" id="WP_309541752.1">
    <property type="nucleotide sequence ID" value="NZ_CP133659.1"/>
</dbReference>
<dbReference type="Pfam" id="PF05170">
    <property type="entry name" value="AsmA"/>
    <property type="match status" value="1"/>
</dbReference>
<dbReference type="Proteomes" id="UP001180616">
    <property type="component" value="Chromosome"/>
</dbReference>
<feature type="compositionally biased region" description="Low complexity" evidence="1">
    <location>
        <begin position="553"/>
        <end position="563"/>
    </location>
</feature>
<feature type="domain" description="AsmA" evidence="2">
    <location>
        <begin position="8"/>
        <end position="136"/>
    </location>
</feature>
<feature type="region of interest" description="Disordered" evidence="1">
    <location>
        <begin position="1222"/>
        <end position="1241"/>
    </location>
</feature>
<feature type="region of interest" description="Disordered" evidence="1">
    <location>
        <begin position="313"/>
        <end position="344"/>
    </location>
</feature>
<dbReference type="PANTHER" id="PTHR30441:SF4">
    <property type="entry name" value="PROTEIN ASMA"/>
    <property type="match status" value="1"/>
</dbReference>
<name>A0ABY9R217_9BACT</name>
<accession>A0ABY9R217</accession>
<sequence>MRLRPLPIILCLVLLAAVGGYAALRHLIDSDAAARQLGESLTALTGHASRVQGGVRVIFDPDPTVVARDVVMEQAAPFAGQEPLLRVAEARFNLRLAPLFSGQVEVRGVEVARPQLVLLADGEGRNGWDGLLERLGGRADAPSATPSSLLDSSVSSVSSSPSDASGASDVSGAPAPPASPVPSDRPGESGPASLAAGEGPRIEPSPPTTAISWFTPQVVLTGTAALRIEDADLQWRNTASGAQLHVQGVDVDLVASKGRLAEAALRHGSLEWRAEPLARPAMVRDLDLSFTTPGGGWKALRDLLQGALDVIPHREGAGQNPPARQERPAEQGTPTGQGSAVGRATGGRAGVLRMSCTYDVAPGVTGSLGLEAAVAHAAPDDAPSGMTALLPDEVHGTARARGHVPLGGKAVPFELVVPFDARRGTDPRITGARLQLEQDALEVTASVRGLGTSDATVHGTAEVRRLSLPRWFGFARNLPVGLQQALDALSGHLEFSLDRHGLRVPVLRAEVLGMPLHGSGGVADFAAPVVAIDVAGADIDVNKVMPELAGAAPHPLAHAGPPAVEAANTPTSPAKGNGPGKDGTQSTAAADEIPDVGYDIRVRAEKARGWKFDVGGLAFRCSPSREGTLLEFTAASFYGGTAKALLDIVDDYRLQFTAADVALARPAVIVSGRESAAGKLAVKATLRGQGHSLGAVAASMRGTLDARIDDGFLLVWRNGVLERQPFIRFDLRAEAVGQGLPGGKVPPNPPARLPWTGAWRAAMRTPTGTEWEATANGPLLFDTATGLPVAADRLPATLRLSLPPALTDLSRTVEARFTGPVRFDFDAGSLSSDRLDVESLGARGSLSLTATGMNKVATWAGGLSVRFTDPRATLRGLGLAPWAMTDGALHSAELSAGFRQSGNTFDLTDARLVLDGQPVAGNVSRISGQRPLWRFSLHADAFDADRYLAPRTPDPAPGDPAPAPSNEPLHYAWLRAFDADGRVSVGRGTFKQLRFDGFTAPILLRDGQLEVGPIASGFYGGTLGGSIRATAGDALATRLVLDARDFDLEPVGLRFAGKDYVGGKALLVLDVQGPLRTEQDMPAALSGTWAFEVRDGFYSTRGKSSTPEQSKTPFSEARASGFMRTGVLHNEDFTLNSLLLTMVGRGWVDLAKKRIDYTTDVSLVRVPTFPIRFHGDLRKPETSVRQTGIVTGTLGNLGSTVFDLLGGVIGMPLRVLEGLQDAARGNGTTPNGQQSRQQSGQ</sequence>
<evidence type="ECO:0000313" key="4">
    <source>
        <dbReference type="Proteomes" id="UP001180616"/>
    </source>
</evidence>
<proteinExistence type="predicted"/>
<feature type="compositionally biased region" description="Low complexity" evidence="1">
    <location>
        <begin position="141"/>
        <end position="173"/>
    </location>
</feature>
<reference evidence="3" key="1">
    <citation type="submission" date="2023-09" db="EMBL/GenBank/DDBJ databases">
        <authorList>
            <consortium name="CW5 consortium"/>
            <person name="Lu C.-W."/>
        </authorList>
    </citation>
    <scope>NUCLEOTIDE SEQUENCE</scope>
    <source>
        <strain evidence="3">KPS</strain>
    </source>
</reference>
<dbReference type="PANTHER" id="PTHR30441">
    <property type="entry name" value="DUF748 DOMAIN-CONTAINING PROTEIN"/>
    <property type="match status" value="1"/>
</dbReference>